<evidence type="ECO:0000313" key="2">
    <source>
        <dbReference type="Proteomes" id="UP001199106"/>
    </source>
</evidence>
<protein>
    <submittedName>
        <fullName evidence="1">Uncharacterized protein</fullName>
    </submittedName>
</protein>
<reference evidence="1" key="1">
    <citation type="submission" date="2021-07" db="EMBL/GenBank/DDBJ databases">
        <title>Genome Resource of American Ginseng Black Spot Pathogen Alternaria panax.</title>
        <authorList>
            <person name="Qiu C."/>
            <person name="Wang W."/>
            <person name="Liu Z."/>
        </authorList>
    </citation>
    <scope>NUCLEOTIDE SEQUENCE</scope>
    <source>
        <strain evidence="1">BNCC115425</strain>
    </source>
</reference>
<organism evidence="1 2">
    <name type="scientific">Alternaria panax</name>
    <dbReference type="NCBI Taxonomy" id="48097"/>
    <lineage>
        <taxon>Eukaryota</taxon>
        <taxon>Fungi</taxon>
        <taxon>Dikarya</taxon>
        <taxon>Ascomycota</taxon>
        <taxon>Pezizomycotina</taxon>
        <taxon>Dothideomycetes</taxon>
        <taxon>Pleosporomycetidae</taxon>
        <taxon>Pleosporales</taxon>
        <taxon>Pleosporineae</taxon>
        <taxon>Pleosporaceae</taxon>
        <taxon>Alternaria</taxon>
        <taxon>Alternaria sect. Panax</taxon>
    </lineage>
</organism>
<evidence type="ECO:0000313" key="1">
    <source>
        <dbReference type="EMBL" id="KAG9192884.1"/>
    </source>
</evidence>
<dbReference type="AlphaFoldDB" id="A0AAD4IE75"/>
<comment type="caution">
    <text evidence="1">The sequence shown here is derived from an EMBL/GenBank/DDBJ whole genome shotgun (WGS) entry which is preliminary data.</text>
</comment>
<dbReference type="PANTHER" id="PTHR42085:SF1">
    <property type="entry name" value="F-BOX DOMAIN-CONTAINING PROTEIN"/>
    <property type="match status" value="1"/>
</dbReference>
<proteinExistence type="predicted"/>
<dbReference type="EMBL" id="JAANER010000003">
    <property type="protein sequence ID" value="KAG9192884.1"/>
    <property type="molecule type" value="Genomic_DNA"/>
</dbReference>
<gene>
    <name evidence="1" type="ORF">G6011_11618</name>
</gene>
<keyword evidence="2" id="KW-1185">Reference proteome</keyword>
<accession>A0AAD4IE75</accession>
<dbReference type="PANTHER" id="PTHR42085">
    <property type="entry name" value="F-BOX DOMAIN-CONTAINING PROTEIN"/>
    <property type="match status" value="1"/>
</dbReference>
<sequence>MEQFRENTSGNHCQLIKLDSHVPSKAASPKYTFALAYKKPRPIPKTWECMGDNNGTSLLDLPRELRDMIYGLVCDDMRRDGNGWRKIGKRASDLNHTDRKTTTMYQNCNIMRVCRQVHWEFAEVLYARPLQLTGVASRMHIVVTGSHILPLSKTYAHLFKKVALIHSPELDAFYGSDRLREEYLTIPDRYFSITTARLSAEDHWLNVVTATTRLVKLFPAVQIVRVLSEVRPPIRSNDTMDSLLGKCNGTREEQVQTAEQFMKAVRLNDTKKIKIPVQMVLLHIEDGILTEKPWGEALRNIQAAELHKKGLKEKS</sequence>
<dbReference type="Proteomes" id="UP001199106">
    <property type="component" value="Unassembled WGS sequence"/>
</dbReference>
<dbReference type="InterPro" id="IPR038883">
    <property type="entry name" value="AN11006-like"/>
</dbReference>
<name>A0AAD4IE75_9PLEO</name>